<evidence type="ECO:0000256" key="1">
    <source>
        <dbReference type="SAM" id="MobiDB-lite"/>
    </source>
</evidence>
<reference evidence="2 3" key="1">
    <citation type="submission" date="2013-02" db="EMBL/GenBank/DDBJ databases">
        <authorList>
            <person name="Fiebig A."/>
            <person name="Goeker M."/>
            <person name="Klenk H.-P.P."/>
        </authorList>
    </citation>
    <scope>NUCLEOTIDE SEQUENCE [LARGE SCALE GENOMIC DNA]</scope>
    <source>
        <strain evidence="2 3">DSM 19309</strain>
    </source>
</reference>
<feature type="compositionally biased region" description="Polar residues" evidence="1">
    <location>
        <begin position="33"/>
        <end position="59"/>
    </location>
</feature>
<feature type="compositionally biased region" description="Low complexity" evidence="1">
    <location>
        <begin position="12"/>
        <end position="25"/>
    </location>
</feature>
<dbReference type="HOGENOM" id="CLU_2384341_0_0_5"/>
<evidence type="ECO:0000313" key="3">
    <source>
        <dbReference type="Proteomes" id="UP000019666"/>
    </source>
</evidence>
<evidence type="ECO:0000313" key="2">
    <source>
        <dbReference type="EMBL" id="EYD77144.1"/>
    </source>
</evidence>
<protein>
    <submittedName>
        <fullName evidence="2">Uncharacterized protein</fullName>
    </submittedName>
</protein>
<dbReference type="STRING" id="442562.Rumeso_01256"/>
<sequence length="94" mass="10089">MCQSSIWDWSCSRRASSARLRGPSSWIRDESPSQKSWGETSVPGSARSSTNRASPSATRSPDRSTRCSIPAPLCPALATGVEQGTDPRQPPPNC</sequence>
<keyword evidence="3" id="KW-1185">Reference proteome</keyword>
<comment type="caution">
    <text evidence="2">The sequence shown here is derived from an EMBL/GenBank/DDBJ whole genome shotgun (WGS) entry which is preliminary data.</text>
</comment>
<gene>
    <name evidence="2" type="ORF">Rumeso_01256</name>
</gene>
<dbReference type="AlphaFoldDB" id="A0A017HTS8"/>
<dbReference type="Proteomes" id="UP000019666">
    <property type="component" value="Unassembled WGS sequence"/>
</dbReference>
<proteinExistence type="predicted"/>
<name>A0A017HTS8_9RHOB</name>
<feature type="region of interest" description="Disordered" evidence="1">
    <location>
        <begin position="12"/>
        <end position="71"/>
    </location>
</feature>
<organism evidence="2 3">
    <name type="scientific">Rubellimicrobium mesophilum DSM 19309</name>
    <dbReference type="NCBI Taxonomy" id="442562"/>
    <lineage>
        <taxon>Bacteria</taxon>
        <taxon>Pseudomonadati</taxon>
        <taxon>Pseudomonadota</taxon>
        <taxon>Alphaproteobacteria</taxon>
        <taxon>Rhodobacterales</taxon>
        <taxon>Roseobacteraceae</taxon>
        <taxon>Rubellimicrobium</taxon>
    </lineage>
</organism>
<accession>A0A017HTS8</accession>
<dbReference type="EMBL" id="AOSK01000035">
    <property type="protein sequence ID" value="EYD77144.1"/>
    <property type="molecule type" value="Genomic_DNA"/>
</dbReference>